<evidence type="ECO:0000313" key="9">
    <source>
        <dbReference type="Proteomes" id="UP000534783"/>
    </source>
</evidence>
<name>A0A7X6IA41_9BACT</name>
<proteinExistence type="predicted"/>
<dbReference type="PROSITE" id="PS50156">
    <property type="entry name" value="SSD"/>
    <property type="match status" value="1"/>
</dbReference>
<dbReference type="Gene3D" id="1.20.1640.10">
    <property type="entry name" value="Multidrug efflux transporter AcrB transmembrane domain"/>
    <property type="match status" value="2"/>
</dbReference>
<dbReference type="InterPro" id="IPR000731">
    <property type="entry name" value="SSD"/>
</dbReference>
<dbReference type="PANTHER" id="PTHR33406">
    <property type="entry name" value="MEMBRANE PROTEIN MJ1562-RELATED"/>
    <property type="match status" value="1"/>
</dbReference>
<gene>
    <name evidence="8" type="ORF">MNODULE_05250</name>
</gene>
<accession>A0A7X6IA41</accession>
<keyword evidence="2" id="KW-1003">Cell membrane</keyword>
<feature type="transmembrane region" description="Helical" evidence="6">
    <location>
        <begin position="345"/>
        <end position="371"/>
    </location>
</feature>
<comment type="caution">
    <text evidence="8">The sequence shown here is derived from an EMBL/GenBank/DDBJ whole genome shotgun (WGS) entry which is preliminary data.</text>
</comment>
<evidence type="ECO:0000256" key="4">
    <source>
        <dbReference type="ARBA" id="ARBA00022989"/>
    </source>
</evidence>
<feature type="transmembrane region" description="Helical" evidence="6">
    <location>
        <begin position="21"/>
        <end position="40"/>
    </location>
</feature>
<comment type="subcellular location">
    <subcellularLocation>
        <location evidence="1">Cell membrane</location>
        <topology evidence="1">Multi-pass membrane protein</topology>
    </subcellularLocation>
</comment>
<dbReference type="SUPFAM" id="SSF82866">
    <property type="entry name" value="Multidrug efflux transporter AcrB transmembrane domain"/>
    <property type="match status" value="2"/>
</dbReference>
<dbReference type="Proteomes" id="UP000534783">
    <property type="component" value="Unassembled WGS sequence"/>
</dbReference>
<feature type="transmembrane region" description="Helical" evidence="6">
    <location>
        <begin position="216"/>
        <end position="236"/>
    </location>
</feature>
<evidence type="ECO:0000313" key="8">
    <source>
        <dbReference type="EMBL" id="NKE70148.1"/>
    </source>
</evidence>
<dbReference type="InterPro" id="IPR004869">
    <property type="entry name" value="MMPL_dom"/>
</dbReference>
<dbReference type="AlphaFoldDB" id="A0A7X6IA41"/>
<feature type="transmembrane region" description="Helical" evidence="6">
    <location>
        <begin position="740"/>
        <end position="762"/>
    </location>
</feature>
<protein>
    <submittedName>
        <fullName evidence="8">MMPL family transporter</fullName>
    </submittedName>
</protein>
<feature type="transmembrane region" description="Helical" evidence="6">
    <location>
        <begin position="313"/>
        <end position="339"/>
    </location>
</feature>
<evidence type="ECO:0000256" key="6">
    <source>
        <dbReference type="SAM" id="Phobius"/>
    </source>
</evidence>
<feature type="transmembrane region" description="Helical" evidence="6">
    <location>
        <begin position="606"/>
        <end position="627"/>
    </location>
</feature>
<sequence>MDRSDHHAPWLTRFSVEYPRRAIVLILGVTFLFLIPFPQVRTDTDPKNMLPPTSVVRLSNDEVERWFALHKDVIVLGIVNDRGIFNRETLERIAQITGEILTIPGVVVRDVTSLTTVDNILAEEGQLAVRPAVSEIPQTPEGMAALERSLLSNPLFLGRLLSEDGTATAIYIPLERGANGKAVADRIRAVLPKEGEKDRYYLAGDPVARDTFGVQMFYQMAILSPIAGMVMFLLLWRMFRNLPLVFSVMGVAMVSIIWSMGLLIALGYPVHIMSSMSPVFLMAIATDSIHIFNEFSFRFAEGGERRRAALDTMAAVAGPVFYSDVTTAVGFASLATVAIVPVKIFGLAVAFGTLVILLMSFTLIPAVLTLLNPHRAPHPPVGVQHIESLQGSGLARLGEISVRHPKSIAIAGGVLLLAAGVGLSRIEVNNNMVHWFKWNSDVRTADRVMNARLGGTSTAYLVVQGAAEDAMKDPAMLRAIEGLQRELEKDPRVGKTFSVVDYVKRINRVLHSDDPAFDRIPESPAEIGQYLFLFGMSAKPSDLDNVVDYPFQKANLFLQLKSWDAGVMADLLRRTEAYLAGHPLPGGATIRPAGIAYFNLVWSNEVLWGMLESFIAGLVLVFLILIVQTRSFLWGLLTFVPLFFTIALIYGVVGLVGKDFDMPVAVLSTLSLGMAIDFAIHFVGRFQQQYAKEPNLEGALLWTVARPGKGILRNALLFAVAFSVMAAAQLTPYITVGVLIAGIMLLSAAATLIGLPSLILIFQKHLTFPSGKEKVP</sequence>
<dbReference type="InterPro" id="IPR050545">
    <property type="entry name" value="Mycobact_MmpL"/>
</dbReference>
<reference evidence="8 9" key="1">
    <citation type="journal article" date="2020" name="Nature">
        <title>Bacterial chemolithoautotrophy via manganese oxidation.</title>
        <authorList>
            <person name="Yu H."/>
            <person name="Leadbetter J.R."/>
        </authorList>
    </citation>
    <scope>NUCLEOTIDE SEQUENCE [LARGE SCALE GENOMIC DNA]</scope>
    <source>
        <strain evidence="8 9">Mn-1</strain>
    </source>
</reference>
<keyword evidence="3 6" id="KW-0812">Transmembrane</keyword>
<dbReference type="Pfam" id="PF03176">
    <property type="entry name" value="MMPL"/>
    <property type="match status" value="2"/>
</dbReference>
<dbReference type="RefSeq" id="WP_168058412.1">
    <property type="nucleotide sequence ID" value="NZ_VTOW01000001.1"/>
</dbReference>
<feature type="transmembrane region" description="Helical" evidence="6">
    <location>
        <begin position="408"/>
        <end position="426"/>
    </location>
</feature>
<keyword evidence="5 6" id="KW-0472">Membrane</keyword>
<evidence type="ECO:0000256" key="3">
    <source>
        <dbReference type="ARBA" id="ARBA00022692"/>
    </source>
</evidence>
<evidence type="ECO:0000256" key="1">
    <source>
        <dbReference type="ARBA" id="ARBA00004651"/>
    </source>
</evidence>
<feature type="transmembrane region" description="Helical" evidence="6">
    <location>
        <begin position="243"/>
        <end position="266"/>
    </location>
</feature>
<evidence type="ECO:0000259" key="7">
    <source>
        <dbReference type="PROSITE" id="PS50156"/>
    </source>
</evidence>
<keyword evidence="4 6" id="KW-1133">Transmembrane helix</keyword>
<feature type="transmembrane region" description="Helical" evidence="6">
    <location>
        <begin position="715"/>
        <end position="734"/>
    </location>
</feature>
<keyword evidence="9" id="KW-1185">Reference proteome</keyword>
<organism evidence="8 9">
    <name type="scientific">Candidatus Manganitrophus noduliformans</name>
    <dbReference type="NCBI Taxonomy" id="2606439"/>
    <lineage>
        <taxon>Bacteria</taxon>
        <taxon>Pseudomonadati</taxon>
        <taxon>Nitrospirota</taxon>
        <taxon>Nitrospiria</taxon>
        <taxon>Candidatus Troglogloeales</taxon>
        <taxon>Candidatus Manganitrophaceae</taxon>
        <taxon>Candidatus Manganitrophus</taxon>
    </lineage>
</organism>
<evidence type="ECO:0000256" key="5">
    <source>
        <dbReference type="ARBA" id="ARBA00023136"/>
    </source>
</evidence>
<evidence type="ECO:0000256" key="2">
    <source>
        <dbReference type="ARBA" id="ARBA00022475"/>
    </source>
</evidence>
<dbReference type="PANTHER" id="PTHR33406:SF13">
    <property type="entry name" value="MEMBRANE PROTEIN YDFJ"/>
    <property type="match status" value="1"/>
</dbReference>
<feature type="transmembrane region" description="Helical" evidence="6">
    <location>
        <begin position="634"/>
        <end position="656"/>
    </location>
</feature>
<feature type="transmembrane region" description="Helical" evidence="6">
    <location>
        <begin position="662"/>
        <end position="683"/>
    </location>
</feature>
<dbReference type="EMBL" id="VTOW01000001">
    <property type="protein sequence ID" value="NKE70148.1"/>
    <property type="molecule type" value="Genomic_DNA"/>
</dbReference>
<dbReference type="GO" id="GO:0005886">
    <property type="term" value="C:plasma membrane"/>
    <property type="evidence" value="ECO:0007669"/>
    <property type="project" value="UniProtKB-SubCell"/>
</dbReference>
<feature type="domain" description="SSD" evidence="7">
    <location>
        <begin position="244"/>
        <end position="370"/>
    </location>
</feature>